<protein>
    <recommendedName>
        <fullName evidence="3">XRE family transcriptional regulator</fullName>
    </recommendedName>
</protein>
<keyword evidence="2" id="KW-1185">Reference proteome</keyword>
<gene>
    <name evidence="1" type="ORF">GM920_08555</name>
</gene>
<evidence type="ECO:0008006" key="3">
    <source>
        <dbReference type="Google" id="ProtNLM"/>
    </source>
</evidence>
<dbReference type="RefSeq" id="WP_182955769.1">
    <property type="nucleotide sequence ID" value="NZ_WNXC01000002.1"/>
</dbReference>
<evidence type="ECO:0000313" key="1">
    <source>
        <dbReference type="EMBL" id="MBB2148963.1"/>
    </source>
</evidence>
<organism evidence="1 2">
    <name type="scientific">Pedobacter gandavensis</name>
    <dbReference type="NCBI Taxonomy" id="2679963"/>
    <lineage>
        <taxon>Bacteria</taxon>
        <taxon>Pseudomonadati</taxon>
        <taxon>Bacteroidota</taxon>
        <taxon>Sphingobacteriia</taxon>
        <taxon>Sphingobacteriales</taxon>
        <taxon>Sphingobacteriaceae</taxon>
        <taxon>Pedobacter</taxon>
    </lineage>
</organism>
<dbReference type="Proteomes" id="UP000636110">
    <property type="component" value="Unassembled WGS sequence"/>
</dbReference>
<dbReference type="EMBL" id="WNXC01000002">
    <property type="protein sequence ID" value="MBB2148963.1"/>
    <property type="molecule type" value="Genomic_DNA"/>
</dbReference>
<comment type="caution">
    <text evidence="1">The sequence shown here is derived from an EMBL/GenBank/DDBJ whole genome shotgun (WGS) entry which is preliminary data.</text>
</comment>
<reference evidence="1 2" key="1">
    <citation type="submission" date="2019-11" db="EMBL/GenBank/DDBJ databases">
        <title>Description of Pedobacter sp. LMG 31462T.</title>
        <authorList>
            <person name="Carlier A."/>
            <person name="Qi S."/>
            <person name="Vandamme P."/>
        </authorList>
    </citation>
    <scope>NUCLEOTIDE SEQUENCE [LARGE SCALE GENOMIC DNA]</scope>
    <source>
        <strain evidence="1 2">LMG 31462</strain>
    </source>
</reference>
<proteinExistence type="predicted"/>
<sequence>MANWENMLEDDESNFVDPKFEDIQSLFLTGKIKKMYQLVKRSPTKIAELLGINYDSYHTKLVSPEKFTTLHINTMAYVFKIDPNIIYDIIQKETLEKVLLKVKSYETKMKK</sequence>
<evidence type="ECO:0000313" key="2">
    <source>
        <dbReference type="Proteomes" id="UP000636110"/>
    </source>
</evidence>
<accession>A0ABR6EX34</accession>
<name>A0ABR6EX34_9SPHI</name>